<feature type="transmembrane region" description="Helical" evidence="1">
    <location>
        <begin position="53"/>
        <end position="70"/>
    </location>
</feature>
<gene>
    <name evidence="2" type="ORF">LIZ65_06060</name>
</gene>
<sequence length="345" mass="39740">MRRKKKGGQSGKLTRQDYKRRIVTGIISVFVMLCIAASTFYIKDTKAVEFIKWAAGAPIAVSGTIILVKIKTLLKCSKFSDVFRILISSFCLWTAVLMLLNGSLVMGAAAWNVMHAEANEEDKKKQEREDEDKAQMVTPKRNDNDFVWEDDVFIEDISKYYDGTINEEEEDKYILELLKEYFENQDEDGMYNRTYEDETALANQYYKQYLHAVDEGYALAVQHNALYQSKVKRKEANISSKVAANLKDLGNTEVELGELEKNMGNENWQNQYVDALGHYIKGLKCSIREVELGWYDTKKEMSDDLWEHIVSTYEEIDDFTTTDGTIEERAKKIVGILKNVEGFMF</sequence>
<protein>
    <submittedName>
        <fullName evidence="2">Uncharacterized protein</fullName>
    </submittedName>
</protein>
<dbReference type="RefSeq" id="WP_066736191.1">
    <property type="nucleotide sequence ID" value="NZ_JAJCIQ010000002.1"/>
</dbReference>
<evidence type="ECO:0000313" key="3">
    <source>
        <dbReference type="Proteomes" id="UP001299546"/>
    </source>
</evidence>
<name>A0ABS8DEK3_9FIRM</name>
<dbReference type="EMBL" id="JAJCIS010000002">
    <property type="protein sequence ID" value="MCB7386848.1"/>
    <property type="molecule type" value="Genomic_DNA"/>
</dbReference>
<evidence type="ECO:0000313" key="2">
    <source>
        <dbReference type="EMBL" id="MCB7386848.1"/>
    </source>
</evidence>
<reference evidence="2 3" key="1">
    <citation type="submission" date="2021-10" db="EMBL/GenBank/DDBJ databases">
        <title>Collection of gut derived symbiotic bacterial strains cultured from healthy donors.</title>
        <authorList>
            <person name="Lin H."/>
            <person name="Littmann E."/>
            <person name="Kohout C."/>
            <person name="Pamer E.G."/>
        </authorList>
    </citation>
    <scope>NUCLEOTIDE SEQUENCE [LARGE SCALE GENOMIC DNA]</scope>
    <source>
        <strain evidence="2 3">DFI.1.165</strain>
    </source>
</reference>
<evidence type="ECO:0000256" key="1">
    <source>
        <dbReference type="SAM" id="Phobius"/>
    </source>
</evidence>
<feature type="transmembrane region" description="Helical" evidence="1">
    <location>
        <begin position="21"/>
        <end position="41"/>
    </location>
</feature>
<dbReference type="Proteomes" id="UP001299546">
    <property type="component" value="Unassembled WGS sequence"/>
</dbReference>
<keyword evidence="3" id="KW-1185">Reference proteome</keyword>
<accession>A0ABS8DEK3</accession>
<proteinExistence type="predicted"/>
<keyword evidence="1" id="KW-0812">Transmembrane</keyword>
<feature type="transmembrane region" description="Helical" evidence="1">
    <location>
        <begin position="82"/>
        <end position="111"/>
    </location>
</feature>
<keyword evidence="1" id="KW-0472">Membrane</keyword>
<comment type="caution">
    <text evidence="2">The sequence shown here is derived from an EMBL/GenBank/DDBJ whole genome shotgun (WGS) entry which is preliminary data.</text>
</comment>
<keyword evidence="1" id="KW-1133">Transmembrane helix</keyword>
<organism evidence="2 3">
    <name type="scientific">Bariatricus massiliensis</name>
    <dbReference type="NCBI Taxonomy" id="1745713"/>
    <lineage>
        <taxon>Bacteria</taxon>
        <taxon>Bacillati</taxon>
        <taxon>Bacillota</taxon>
        <taxon>Clostridia</taxon>
        <taxon>Lachnospirales</taxon>
        <taxon>Lachnospiraceae</taxon>
        <taxon>Bariatricus</taxon>
    </lineage>
</organism>